<evidence type="ECO:0000256" key="5">
    <source>
        <dbReference type="ARBA" id="ARBA00023163"/>
    </source>
</evidence>
<comment type="subcellular location">
    <subcellularLocation>
        <location evidence="6">Cytoplasm</location>
    </subcellularLocation>
</comment>
<dbReference type="Proteomes" id="UP000243739">
    <property type="component" value="Unassembled WGS sequence"/>
</dbReference>
<dbReference type="Gene3D" id="3.30.70.980">
    <property type="match status" value="2"/>
</dbReference>
<feature type="domain" description="TACO1/YebC-like second and third" evidence="7">
    <location>
        <begin position="82"/>
        <end position="239"/>
    </location>
</feature>
<dbReference type="AlphaFoldDB" id="A0A1D2YWP6"/>
<dbReference type="InterPro" id="IPR017856">
    <property type="entry name" value="Integrase-like_N"/>
</dbReference>
<dbReference type="OrthoDB" id="9781053at2"/>
<dbReference type="InterPro" id="IPR002876">
    <property type="entry name" value="Transcrip_reg_TACO1-like"/>
</dbReference>
<keyword evidence="4 6" id="KW-0238">DNA-binding</keyword>
<accession>A0A1D2YWP6</accession>
<evidence type="ECO:0000313" key="9">
    <source>
        <dbReference type="EMBL" id="OEG00185.1"/>
    </source>
</evidence>
<dbReference type="GO" id="GO:0003677">
    <property type="term" value="F:DNA binding"/>
    <property type="evidence" value="ECO:0007669"/>
    <property type="project" value="UniProtKB-UniRule"/>
</dbReference>
<evidence type="ECO:0000259" key="8">
    <source>
        <dbReference type="Pfam" id="PF20772"/>
    </source>
</evidence>
<dbReference type="NCBIfam" id="TIGR01033">
    <property type="entry name" value="YebC/PmpR family DNA-binding transcriptional regulator"/>
    <property type="match status" value="1"/>
</dbReference>
<evidence type="ECO:0000256" key="6">
    <source>
        <dbReference type="HAMAP-Rule" id="MF_00693"/>
    </source>
</evidence>
<evidence type="ECO:0000256" key="2">
    <source>
        <dbReference type="ARBA" id="ARBA00022490"/>
    </source>
</evidence>
<keyword evidence="5 6" id="KW-0804">Transcription</keyword>
<dbReference type="Pfam" id="PF01709">
    <property type="entry name" value="Transcrip_reg"/>
    <property type="match status" value="1"/>
</dbReference>
<dbReference type="GO" id="GO:0005829">
    <property type="term" value="C:cytosol"/>
    <property type="evidence" value="ECO:0007669"/>
    <property type="project" value="TreeGrafter"/>
</dbReference>
<keyword evidence="2 6" id="KW-0963">Cytoplasm</keyword>
<protein>
    <recommendedName>
        <fullName evidence="6">Probable transcriptional regulatory protein BHF71_05720</fullName>
    </recommendedName>
</protein>
<proteinExistence type="inferred from homology"/>
<reference evidence="9 10" key="1">
    <citation type="submission" date="2016-09" db="EMBL/GenBank/DDBJ databases">
        <title>Draft genome sequence for the type strain of Vulcanibacillus modesticaldus BR, a strictly anaerobic, moderately thermophilic, and nitrate-reducing bacterium from deep sea-hydrothermal vents of the Mid-Atlantic Ridge.</title>
        <authorList>
            <person name="Abin C.A."/>
            <person name="Hollibaugh J.T."/>
        </authorList>
    </citation>
    <scope>NUCLEOTIDE SEQUENCE [LARGE SCALE GENOMIC DNA]</scope>
    <source>
        <strain evidence="9 10">BR</strain>
    </source>
</reference>
<dbReference type="InterPro" id="IPR026564">
    <property type="entry name" value="Transcrip_reg_TACO1-like_dom3"/>
</dbReference>
<dbReference type="EMBL" id="MIJF01000005">
    <property type="protein sequence ID" value="OEG00185.1"/>
    <property type="molecule type" value="Genomic_DNA"/>
</dbReference>
<dbReference type="Pfam" id="PF20772">
    <property type="entry name" value="TACO1_YebC_N"/>
    <property type="match status" value="1"/>
</dbReference>
<keyword evidence="10" id="KW-1185">Reference proteome</keyword>
<name>A0A1D2YWP6_9BACI</name>
<dbReference type="PANTHER" id="PTHR12532">
    <property type="entry name" value="TRANSLATIONAL ACTIVATOR OF CYTOCHROME C OXIDASE 1"/>
    <property type="match status" value="1"/>
</dbReference>
<dbReference type="RefSeq" id="WP_069655911.1">
    <property type="nucleotide sequence ID" value="NZ_MIJF01000005.1"/>
</dbReference>
<comment type="similarity">
    <text evidence="1 6">Belongs to the TACO1 family.</text>
</comment>
<dbReference type="InterPro" id="IPR029072">
    <property type="entry name" value="YebC-like"/>
</dbReference>
<dbReference type="FunFam" id="1.10.10.200:FF:000002">
    <property type="entry name" value="Probable transcriptional regulatory protein CLM62_37755"/>
    <property type="match status" value="1"/>
</dbReference>
<dbReference type="STRING" id="337097.BHF71_05720"/>
<evidence type="ECO:0000256" key="1">
    <source>
        <dbReference type="ARBA" id="ARBA00008724"/>
    </source>
</evidence>
<dbReference type="FunFam" id="3.30.70.980:FF:000002">
    <property type="entry name" value="Probable transcriptional regulatory protein YebC"/>
    <property type="match status" value="1"/>
</dbReference>
<dbReference type="Gene3D" id="1.10.10.200">
    <property type="match status" value="1"/>
</dbReference>
<keyword evidence="3 6" id="KW-0805">Transcription regulation</keyword>
<dbReference type="GO" id="GO:0006355">
    <property type="term" value="P:regulation of DNA-templated transcription"/>
    <property type="evidence" value="ECO:0007669"/>
    <property type="project" value="UniProtKB-UniRule"/>
</dbReference>
<sequence>MAGHSKWKNIQHRKGRQDAIKAKIFTKISKEIYAAVRNGGPDTNTNFKLKLAIAKAKQNNMPNDNIERTIKKAMGETGGSNFEEITYEGYGPGGVAVMVQALTDNRNRTAADVRHVFNKNDGNLGESGSVTWMFSRKGILTIDKEKIDLDEDTLMLMVLEAGALDLQVEDDSYEIIVDPEQFESVKDSLEQDGIEFSSAEITMVPQNTVTLTGENALKMIKLIEALEDLDDVQSVQSNADIDESVLDF</sequence>
<dbReference type="InterPro" id="IPR049083">
    <property type="entry name" value="TACO1_YebC_N"/>
</dbReference>
<dbReference type="InterPro" id="IPR048300">
    <property type="entry name" value="TACO1_YebC-like_2nd/3rd_dom"/>
</dbReference>
<dbReference type="NCBIfam" id="NF001030">
    <property type="entry name" value="PRK00110.1"/>
    <property type="match status" value="1"/>
</dbReference>
<dbReference type="SUPFAM" id="SSF75625">
    <property type="entry name" value="YebC-like"/>
    <property type="match status" value="1"/>
</dbReference>
<organism evidence="9 10">
    <name type="scientific">Vulcanibacillus modesticaldus</name>
    <dbReference type="NCBI Taxonomy" id="337097"/>
    <lineage>
        <taxon>Bacteria</taxon>
        <taxon>Bacillati</taxon>
        <taxon>Bacillota</taxon>
        <taxon>Bacilli</taxon>
        <taxon>Bacillales</taxon>
        <taxon>Bacillaceae</taxon>
        <taxon>Vulcanibacillus</taxon>
    </lineage>
</organism>
<dbReference type="NCBIfam" id="NF009044">
    <property type="entry name" value="PRK12378.1"/>
    <property type="match status" value="1"/>
</dbReference>
<evidence type="ECO:0000256" key="3">
    <source>
        <dbReference type="ARBA" id="ARBA00023015"/>
    </source>
</evidence>
<evidence type="ECO:0000259" key="7">
    <source>
        <dbReference type="Pfam" id="PF01709"/>
    </source>
</evidence>
<evidence type="ECO:0000256" key="4">
    <source>
        <dbReference type="ARBA" id="ARBA00023125"/>
    </source>
</evidence>
<gene>
    <name evidence="9" type="ORF">BHF71_05720</name>
</gene>
<comment type="caution">
    <text evidence="9">The sequence shown here is derived from an EMBL/GenBank/DDBJ whole genome shotgun (WGS) entry which is preliminary data.</text>
</comment>
<evidence type="ECO:0000313" key="10">
    <source>
        <dbReference type="Proteomes" id="UP000243739"/>
    </source>
</evidence>
<dbReference type="HAMAP" id="MF_00693">
    <property type="entry name" value="Transcrip_reg_TACO1"/>
    <property type="match status" value="1"/>
</dbReference>
<feature type="domain" description="TACO1/YebC-like N-terminal" evidence="8">
    <location>
        <begin position="5"/>
        <end position="76"/>
    </location>
</feature>
<dbReference type="PANTHER" id="PTHR12532:SF6">
    <property type="entry name" value="TRANSCRIPTIONAL REGULATORY PROTEIN YEBC-RELATED"/>
    <property type="match status" value="1"/>
</dbReference>